<reference evidence="12 13" key="1">
    <citation type="journal article" date="2023" name="Plants (Basel)">
        <title>Bridging the Gap: Combining Genomics and Transcriptomics Approaches to Understand Stylosanthes scabra, an Orphan Legume from the Brazilian Caatinga.</title>
        <authorList>
            <person name="Ferreira-Neto J.R.C."/>
            <person name="da Silva M.D."/>
            <person name="Binneck E."/>
            <person name="de Melo N.F."/>
            <person name="da Silva R.H."/>
            <person name="de Melo A.L.T.M."/>
            <person name="Pandolfi V."/>
            <person name="Bustamante F.O."/>
            <person name="Brasileiro-Vidal A.C."/>
            <person name="Benko-Iseppon A.M."/>
        </authorList>
    </citation>
    <scope>NUCLEOTIDE SEQUENCE [LARGE SCALE GENOMIC DNA]</scope>
    <source>
        <tissue evidence="12">Leaves</tissue>
    </source>
</reference>
<dbReference type="InterPro" id="IPR001650">
    <property type="entry name" value="Helicase_C-like"/>
</dbReference>
<feature type="region of interest" description="Disordered" evidence="9">
    <location>
        <begin position="947"/>
        <end position="972"/>
    </location>
</feature>
<dbReference type="PROSITE" id="PS00690">
    <property type="entry name" value="DEAH_ATP_HELICASE"/>
    <property type="match status" value="1"/>
</dbReference>
<comment type="caution">
    <text evidence="12">The sequence shown here is derived from an EMBL/GenBank/DDBJ whole genome shotgun (WGS) entry which is preliminary data.</text>
</comment>
<dbReference type="Pfam" id="PF00995">
    <property type="entry name" value="Sec1"/>
    <property type="match status" value="1"/>
</dbReference>
<evidence type="ECO:0000259" key="10">
    <source>
        <dbReference type="PROSITE" id="PS51192"/>
    </source>
</evidence>
<dbReference type="Pfam" id="PF07717">
    <property type="entry name" value="OB_NTP_bind"/>
    <property type="match status" value="1"/>
</dbReference>
<feature type="compositionally biased region" description="Polar residues" evidence="9">
    <location>
        <begin position="1004"/>
        <end position="1019"/>
    </location>
</feature>
<feature type="region of interest" description="Disordered" evidence="9">
    <location>
        <begin position="1004"/>
        <end position="1026"/>
    </location>
</feature>
<dbReference type="EMBL" id="JASCZI010241963">
    <property type="protein sequence ID" value="MED6208701.1"/>
    <property type="molecule type" value="Genomic_DNA"/>
</dbReference>
<feature type="domain" description="Helicase ATP-binding" evidence="10">
    <location>
        <begin position="630"/>
        <end position="822"/>
    </location>
</feature>
<keyword evidence="5" id="KW-0378">Hydrolase</keyword>
<feature type="compositionally biased region" description="Basic residues" evidence="9">
    <location>
        <begin position="397"/>
        <end position="413"/>
    </location>
</feature>
<dbReference type="PROSITE" id="PS51192">
    <property type="entry name" value="HELICASE_ATP_BIND_1"/>
    <property type="match status" value="1"/>
</dbReference>
<evidence type="ECO:0000256" key="6">
    <source>
        <dbReference type="ARBA" id="ARBA00022806"/>
    </source>
</evidence>
<protein>
    <recommendedName>
        <fullName evidence="3">RNA helicase</fullName>
        <ecNumber evidence="3">3.6.4.13</ecNumber>
    </recommendedName>
</protein>
<dbReference type="Gene3D" id="1.25.40.60">
    <property type="match status" value="1"/>
</dbReference>
<feature type="domain" description="Helicase C-terminal" evidence="11">
    <location>
        <begin position="992"/>
        <end position="1173"/>
    </location>
</feature>
<name>A0ABU6YFL3_9FABA</name>
<dbReference type="InterPro" id="IPR027482">
    <property type="entry name" value="Sec1-like_dom2"/>
</dbReference>
<dbReference type="Pfam" id="PF21010">
    <property type="entry name" value="HA2_C"/>
    <property type="match status" value="1"/>
</dbReference>
<feature type="compositionally biased region" description="Basic and acidic residues" evidence="9">
    <location>
        <begin position="1275"/>
        <end position="1297"/>
    </location>
</feature>
<dbReference type="InterPro" id="IPR011545">
    <property type="entry name" value="DEAD/DEAH_box_helicase_dom"/>
</dbReference>
<dbReference type="PANTHER" id="PTHR18934:SF99">
    <property type="entry name" value="ATP-DEPENDENT RNA HELICASE DHX37-RELATED"/>
    <property type="match status" value="1"/>
</dbReference>
<dbReference type="InterPro" id="IPR048333">
    <property type="entry name" value="HA2_WH"/>
</dbReference>
<dbReference type="Pfam" id="PF00270">
    <property type="entry name" value="DEAD"/>
    <property type="match status" value="1"/>
</dbReference>
<feature type="region of interest" description="Disordered" evidence="9">
    <location>
        <begin position="175"/>
        <end position="237"/>
    </location>
</feature>
<evidence type="ECO:0000313" key="12">
    <source>
        <dbReference type="EMBL" id="MED6208701.1"/>
    </source>
</evidence>
<dbReference type="Pfam" id="PF00271">
    <property type="entry name" value="Helicase_C"/>
    <property type="match status" value="1"/>
</dbReference>
<keyword evidence="4" id="KW-0547">Nucleotide-binding</keyword>
<dbReference type="PROSITE" id="PS51194">
    <property type="entry name" value="HELICASE_CTER"/>
    <property type="match status" value="1"/>
</dbReference>
<sequence length="1685" mass="189683">MVQALPQYTEQMEKISLHVEIAGKINTMIRENELRDLGQLEQDLVFGDAGAKEVINYLLKNQDLNPEYKLRLLIIYAIVYPDKFEGDKATKLMQLAKLSPDDMNVISNVQLLAGSANKKSTTSNSGFSLKFSNQKTKQAARKDRSEEEEETWQLVRFYPMIEEIIENLNKGQLSKDDYSCKNEPPTAPPKQAPTGTSQRTTAASTTGGPKSRRTANWARRGSDDGYSSDSTLKNTGGTDFKKMGKRIFVFMIGGATRSELRVCHKLTTKLKREIILGTSCMDDPPQYLTISDEKRRHCLRSPHFTTLLIATSHRRVRLLIAGSTVLLLPWPPPRLPLQFTPSVFSLPREKMQTWESFGSHVEIDAQSLGDEGDSNALILPAKKKRKGNNEEHGKVGSCKKQKLSKPQKKKLKKLQGDKEKQLLMEKSIETLKQNSLPESAYPLLKPSWKIGRAETVQEKRRRAVHLLKQGLEVLHDDDEPKKPDFPHGIEPETEEVHLAQEVEENGIVEFQLTRTEREVSSTTSLALESSQAIIPGNESITKPEAKIPIEKQLEETRSACLASCSTNGASTKSKDTADEDHNTINELSNPADPFAQRPSTTPTVVHVHRPAEVEEKRKDLPIVMMEQEIMEAINYHSSVIICGETGCGKTTQVPQFLYEAGYGSSKSHIHSGIIGVTQPRRVAVLSTARRVAYELGLHLGKEVGFQVRYDKMIGDSCSIKFMTDGILLREVQNDFLLRRYSVLILDEAHERSLNTDILIGMLSRVIKIRQMVYIDQQKKIQSGQCLSPEDLVFPLKLVLMSATLRVQDFTSERLFPSPPPVIEVPTRQFPVSVYFAKKTEITDYIGAAYKKVLAIHKRLPPGGILVFVTGQREVEDLCRKLRKASKEFVMKKVKGSAESNGTAVPETNPVEGVNINEINEAFDNTGNSAIQPTDRFSGYDEEEIDVDENDSDFSYDSEYESELEFNGDDNVEQSENQSNIVNVLRQEGGLASLKAAFEKLSGKALSSTSNEEQTSVNTEDGSDQPKVFRESRAIEKSSSSPGALFVLPLYAMLPAAAQLRVFEDVKDGQRLVVVATNVAETSLTIPGIKYVVDTGREKVKNYNSSNGMETYDIQWISKASAAQRAGRAGRTGPGHCYRLYSSAAFNNECPEYSPAEVEKVPVHGVVLLLKSIHFKDVKKFPFPTSLKKDSLLEAENCLKALEALDKNDELTLLGKAMALYPLSPRHSRMLLTVIKSISHGHKCNPNLLLAYAIAAAAALSLSNPFIMQYEGNESGRDSEMCEKSGMRDTEKDTDKKEKSRRKKLKETSKQAREKFRVVTSDALTTAYALQCFERSQKKVEFCDGNALHFKTMEEMSKLRQQLLKLVFYQSSKAGFEEYSWIHGTLEDAESAWRVSSEKYPLSVVEERLVRQAISAGWADRVAKRITASFRASDGEKRSSAVRYQSCVVKDTVFLHRLSSVSIVAPEFLVYNELLETKRPDKDGVTSSTRAYMHGVTSVEPAWLVEHAKSNCDLSRSVMDPRPFYDAQTDEVKEWVVPTFGRFDWELPMHPLAIDKEKSYDHRVKVFAYAFLEGQVCPCLRSVRKYMSASPETILKNEALGQKRVGNLLSKLRRRRIDSAAMLRTVWKENPKEFFSEILDWFQQSFHNHFEELWLQMLTEVLQETQERTRKTSTKKKKSKVISKSH</sequence>
<feature type="region of interest" description="Disordered" evidence="9">
    <location>
        <begin position="117"/>
        <end position="148"/>
    </location>
</feature>
<dbReference type="PANTHER" id="PTHR18934">
    <property type="entry name" value="ATP-DEPENDENT RNA HELICASE"/>
    <property type="match status" value="1"/>
</dbReference>
<evidence type="ECO:0000256" key="7">
    <source>
        <dbReference type="ARBA" id="ARBA00022840"/>
    </source>
</evidence>
<feature type="region of interest" description="Disordered" evidence="9">
    <location>
        <begin position="380"/>
        <end position="416"/>
    </location>
</feature>
<comment type="similarity">
    <text evidence="1">Belongs to the DEAD box helicase family. DEAH subfamily.</text>
</comment>
<dbReference type="InterPro" id="IPR011709">
    <property type="entry name" value="DEAD-box_helicase_OB_fold"/>
</dbReference>
<feature type="compositionally biased region" description="Polar residues" evidence="9">
    <location>
        <begin position="117"/>
        <end position="137"/>
    </location>
</feature>
<evidence type="ECO:0000256" key="5">
    <source>
        <dbReference type="ARBA" id="ARBA00022801"/>
    </source>
</evidence>
<dbReference type="InterPro" id="IPR014001">
    <property type="entry name" value="Helicase_ATP-bd"/>
</dbReference>
<dbReference type="InterPro" id="IPR001619">
    <property type="entry name" value="Sec1-like"/>
</dbReference>
<dbReference type="CDD" id="cd17982">
    <property type="entry name" value="DEXHc_DHX37"/>
    <property type="match status" value="1"/>
</dbReference>
<dbReference type="EC" id="3.6.4.13" evidence="3"/>
<dbReference type="SUPFAM" id="SSF56815">
    <property type="entry name" value="Sec1/munc18-like (SM) proteins"/>
    <property type="match status" value="1"/>
</dbReference>
<dbReference type="Pfam" id="PF23362">
    <property type="entry name" value="DHX37_C"/>
    <property type="match status" value="1"/>
</dbReference>
<keyword evidence="13" id="KW-1185">Reference proteome</keyword>
<keyword evidence="7" id="KW-0067">ATP-binding</keyword>
<dbReference type="SMART" id="SM00487">
    <property type="entry name" value="DEXDc"/>
    <property type="match status" value="1"/>
</dbReference>
<evidence type="ECO:0000256" key="4">
    <source>
        <dbReference type="ARBA" id="ARBA00022741"/>
    </source>
</evidence>
<evidence type="ECO:0000256" key="1">
    <source>
        <dbReference type="ARBA" id="ARBA00008792"/>
    </source>
</evidence>
<feature type="compositionally biased region" description="Basic residues" evidence="9">
    <location>
        <begin position="1670"/>
        <end position="1685"/>
    </location>
</feature>
<dbReference type="InterPro" id="IPR036045">
    <property type="entry name" value="Sec1-like_sf"/>
</dbReference>
<evidence type="ECO:0000313" key="13">
    <source>
        <dbReference type="Proteomes" id="UP001341840"/>
    </source>
</evidence>
<dbReference type="CDD" id="cd18791">
    <property type="entry name" value="SF2_C_RHA"/>
    <property type="match status" value="1"/>
</dbReference>
<evidence type="ECO:0000256" key="3">
    <source>
        <dbReference type="ARBA" id="ARBA00012552"/>
    </source>
</evidence>
<organism evidence="12 13">
    <name type="scientific">Stylosanthes scabra</name>
    <dbReference type="NCBI Taxonomy" id="79078"/>
    <lineage>
        <taxon>Eukaryota</taxon>
        <taxon>Viridiplantae</taxon>
        <taxon>Streptophyta</taxon>
        <taxon>Embryophyta</taxon>
        <taxon>Tracheophyta</taxon>
        <taxon>Spermatophyta</taxon>
        <taxon>Magnoliopsida</taxon>
        <taxon>eudicotyledons</taxon>
        <taxon>Gunneridae</taxon>
        <taxon>Pentapetalae</taxon>
        <taxon>rosids</taxon>
        <taxon>fabids</taxon>
        <taxon>Fabales</taxon>
        <taxon>Fabaceae</taxon>
        <taxon>Papilionoideae</taxon>
        <taxon>50 kb inversion clade</taxon>
        <taxon>dalbergioids sensu lato</taxon>
        <taxon>Dalbergieae</taxon>
        <taxon>Pterocarpus clade</taxon>
        <taxon>Stylosanthes</taxon>
    </lineage>
</organism>
<dbReference type="SUPFAM" id="SSF52540">
    <property type="entry name" value="P-loop containing nucleoside triphosphate hydrolases"/>
    <property type="match status" value="1"/>
</dbReference>
<comment type="catalytic activity">
    <reaction evidence="8">
        <text>ATP + H2O = ADP + phosphate + H(+)</text>
        <dbReference type="Rhea" id="RHEA:13065"/>
        <dbReference type="ChEBI" id="CHEBI:15377"/>
        <dbReference type="ChEBI" id="CHEBI:15378"/>
        <dbReference type="ChEBI" id="CHEBI:30616"/>
        <dbReference type="ChEBI" id="CHEBI:43474"/>
        <dbReference type="ChEBI" id="CHEBI:456216"/>
        <dbReference type="EC" id="3.6.4.13"/>
    </reaction>
</comment>
<feature type="region of interest" description="Disordered" evidence="9">
    <location>
        <begin position="565"/>
        <end position="603"/>
    </location>
</feature>
<dbReference type="Gene3D" id="3.40.50.300">
    <property type="entry name" value="P-loop containing nucleotide triphosphate hydrolases"/>
    <property type="match status" value="3"/>
</dbReference>
<dbReference type="InterPro" id="IPR027417">
    <property type="entry name" value="P-loop_NTPase"/>
</dbReference>
<dbReference type="SMART" id="SM00490">
    <property type="entry name" value="HELICc"/>
    <property type="match status" value="1"/>
</dbReference>
<dbReference type="InterPro" id="IPR002464">
    <property type="entry name" value="DNA/RNA_helicase_DEAH_CS"/>
</dbReference>
<comment type="similarity">
    <text evidence="2">Belongs to the STXBP/unc-18/SEC1 family.</text>
</comment>
<dbReference type="Gene3D" id="3.40.50.1910">
    <property type="match status" value="1"/>
</dbReference>
<evidence type="ECO:0000256" key="2">
    <source>
        <dbReference type="ARBA" id="ARBA00009884"/>
    </source>
</evidence>
<evidence type="ECO:0000259" key="11">
    <source>
        <dbReference type="PROSITE" id="PS51194"/>
    </source>
</evidence>
<dbReference type="Proteomes" id="UP001341840">
    <property type="component" value="Unassembled WGS sequence"/>
</dbReference>
<feature type="compositionally biased region" description="Polar residues" evidence="9">
    <location>
        <begin position="193"/>
        <end position="208"/>
    </location>
</feature>
<feature type="compositionally biased region" description="Basic and acidic residues" evidence="9">
    <location>
        <begin position="572"/>
        <end position="583"/>
    </location>
</feature>
<gene>
    <name evidence="12" type="ORF">PIB30_047745</name>
</gene>
<dbReference type="InterPro" id="IPR007502">
    <property type="entry name" value="Helicase-assoc_dom"/>
</dbReference>
<proteinExistence type="inferred from homology"/>
<feature type="region of interest" description="Disordered" evidence="9">
    <location>
        <begin position="1275"/>
        <end position="1308"/>
    </location>
</feature>
<feature type="region of interest" description="Disordered" evidence="9">
    <location>
        <begin position="1665"/>
        <end position="1685"/>
    </location>
</feature>
<dbReference type="Pfam" id="PF04408">
    <property type="entry name" value="WHD_HA2"/>
    <property type="match status" value="1"/>
</dbReference>
<keyword evidence="6" id="KW-0347">Helicase</keyword>
<evidence type="ECO:0000256" key="9">
    <source>
        <dbReference type="SAM" id="MobiDB-lite"/>
    </source>
</evidence>
<dbReference type="SMART" id="SM00847">
    <property type="entry name" value="HA2"/>
    <property type="match status" value="1"/>
</dbReference>
<dbReference type="Gene3D" id="1.20.120.1080">
    <property type="match status" value="1"/>
</dbReference>
<accession>A0ABU6YFL3</accession>
<dbReference type="InterPro" id="IPR056371">
    <property type="entry name" value="DHX37-like_C"/>
</dbReference>
<evidence type="ECO:0000256" key="8">
    <source>
        <dbReference type="ARBA" id="ARBA00047984"/>
    </source>
</evidence>